<dbReference type="InterPro" id="IPR048680">
    <property type="entry name" value="COG4_N"/>
</dbReference>
<proteinExistence type="predicted"/>
<evidence type="ECO:0000313" key="3">
    <source>
        <dbReference type="Proteomes" id="UP000267251"/>
    </source>
</evidence>
<feature type="domain" description="Conserved oligomeric Golgi complex subunit 4 N-terminal" evidence="1">
    <location>
        <begin position="6"/>
        <end position="100"/>
    </location>
</feature>
<evidence type="ECO:0000259" key="1">
    <source>
        <dbReference type="Pfam" id="PF20663"/>
    </source>
</evidence>
<feature type="non-terminal residue" evidence="2">
    <location>
        <position position="103"/>
    </location>
</feature>
<dbReference type="OrthoDB" id="47059at2759"/>
<accession>A0A4P9XYH9</accession>
<dbReference type="Pfam" id="PF20663">
    <property type="entry name" value="COG4_N"/>
    <property type="match status" value="1"/>
</dbReference>
<organism evidence="2 3">
    <name type="scientific">Piptocephalis cylindrospora</name>
    <dbReference type="NCBI Taxonomy" id="1907219"/>
    <lineage>
        <taxon>Eukaryota</taxon>
        <taxon>Fungi</taxon>
        <taxon>Fungi incertae sedis</taxon>
        <taxon>Zoopagomycota</taxon>
        <taxon>Zoopagomycotina</taxon>
        <taxon>Zoopagomycetes</taxon>
        <taxon>Zoopagales</taxon>
        <taxon>Piptocephalidaceae</taxon>
        <taxon>Piptocephalis</taxon>
    </lineage>
</organism>
<protein>
    <recommendedName>
        <fullName evidence="1">Conserved oligomeric Golgi complex subunit 4 N-terminal domain-containing protein</fullName>
    </recommendedName>
</protein>
<evidence type="ECO:0000313" key="2">
    <source>
        <dbReference type="EMBL" id="RKP11476.1"/>
    </source>
</evidence>
<sequence length="103" mass="11523">MSWEDRRVLKGVFAGIQETSRAAKTSAMQAEHVTRMVRQLNREESSILDAMRQVEEAQEVREALIGLKEATDSRDHATAAGYVNQLSQYSDEILNGPLASFIL</sequence>
<keyword evidence="3" id="KW-1185">Reference proteome</keyword>
<reference evidence="3" key="1">
    <citation type="journal article" date="2018" name="Nat. Microbiol.">
        <title>Leveraging single-cell genomics to expand the fungal tree of life.</title>
        <authorList>
            <person name="Ahrendt S.R."/>
            <person name="Quandt C.A."/>
            <person name="Ciobanu D."/>
            <person name="Clum A."/>
            <person name="Salamov A."/>
            <person name="Andreopoulos B."/>
            <person name="Cheng J.F."/>
            <person name="Woyke T."/>
            <person name="Pelin A."/>
            <person name="Henrissat B."/>
            <person name="Reynolds N.K."/>
            <person name="Benny G.L."/>
            <person name="Smith M.E."/>
            <person name="James T.Y."/>
            <person name="Grigoriev I.V."/>
        </authorList>
    </citation>
    <scope>NUCLEOTIDE SEQUENCE [LARGE SCALE GENOMIC DNA]</scope>
</reference>
<name>A0A4P9XYH9_9FUNG</name>
<dbReference type="EMBL" id="KZ988878">
    <property type="protein sequence ID" value="RKP11476.1"/>
    <property type="molecule type" value="Genomic_DNA"/>
</dbReference>
<dbReference type="Proteomes" id="UP000267251">
    <property type="component" value="Unassembled WGS sequence"/>
</dbReference>
<gene>
    <name evidence="2" type="ORF">BJ684DRAFT_17936</name>
</gene>
<dbReference type="AlphaFoldDB" id="A0A4P9XYH9"/>